<dbReference type="InterPro" id="IPR011050">
    <property type="entry name" value="Pectin_lyase_fold/virulence"/>
</dbReference>
<keyword evidence="12" id="KW-1185">Reference proteome</keyword>
<dbReference type="GO" id="GO:0004553">
    <property type="term" value="F:hydrolase activity, hydrolyzing O-glycosyl compounds"/>
    <property type="evidence" value="ECO:0007669"/>
    <property type="project" value="UniProtKB-ARBA"/>
</dbReference>
<evidence type="ECO:0000256" key="2">
    <source>
        <dbReference type="ARBA" id="ARBA00008834"/>
    </source>
</evidence>
<keyword evidence="10" id="KW-0732">Signal</keyword>
<evidence type="ECO:0000256" key="10">
    <source>
        <dbReference type="SAM" id="SignalP"/>
    </source>
</evidence>
<dbReference type="InterPro" id="IPR012334">
    <property type="entry name" value="Pectin_lyas_fold"/>
</dbReference>
<evidence type="ECO:0000256" key="5">
    <source>
        <dbReference type="ARBA" id="ARBA00022801"/>
    </source>
</evidence>
<evidence type="ECO:0000256" key="1">
    <source>
        <dbReference type="ARBA" id="ARBA00004191"/>
    </source>
</evidence>
<reference evidence="11 12" key="1">
    <citation type="submission" date="2024-12" db="EMBL/GenBank/DDBJ databases">
        <title>The unique morphological basis and parallel evolutionary history of personate flowers in Penstemon.</title>
        <authorList>
            <person name="Depatie T.H."/>
            <person name="Wessinger C.A."/>
        </authorList>
    </citation>
    <scope>NUCLEOTIDE SEQUENCE [LARGE SCALE GENOMIC DNA]</scope>
    <source>
        <strain evidence="11">WTNN_2</strain>
        <tissue evidence="11">Leaf</tissue>
    </source>
</reference>
<feature type="signal peptide" evidence="10">
    <location>
        <begin position="1"/>
        <end position="20"/>
    </location>
</feature>
<name>A0ABD3SIC9_9LAMI</name>
<gene>
    <name evidence="11" type="ORF">ACJIZ3_020261</name>
</gene>
<dbReference type="Gene3D" id="2.160.20.10">
    <property type="entry name" value="Single-stranded right-handed beta-helix, Pectin lyase-like"/>
    <property type="match status" value="3"/>
</dbReference>
<evidence type="ECO:0000256" key="6">
    <source>
        <dbReference type="ARBA" id="ARBA00023295"/>
    </source>
</evidence>
<dbReference type="PROSITE" id="PS00502">
    <property type="entry name" value="POLYGALACTURONASE"/>
    <property type="match status" value="1"/>
</dbReference>
<comment type="similarity">
    <text evidence="2 9">Belongs to the glycosyl hydrolase 28 family.</text>
</comment>
<feature type="active site" evidence="8">
    <location>
        <position position="240"/>
    </location>
</feature>
<proteinExistence type="inferred from homology"/>
<keyword evidence="4" id="KW-0964">Secreted</keyword>
<dbReference type="GO" id="GO:0071555">
    <property type="term" value="P:cell wall organization"/>
    <property type="evidence" value="ECO:0007669"/>
    <property type="project" value="UniProtKB-KW"/>
</dbReference>
<evidence type="ECO:0000256" key="3">
    <source>
        <dbReference type="ARBA" id="ARBA00022512"/>
    </source>
</evidence>
<evidence type="ECO:0008006" key="13">
    <source>
        <dbReference type="Google" id="ProtNLM"/>
    </source>
</evidence>
<sequence>MEHHLFTIFLVVCIASSAMGATTLFNVMNYGAIGNGRTDDSQAFSRAWTAACQAQTSSTPTVYVPRKRTFFLSPLQFSGPCKSSRIYFLVSGNLIAPVKTAWSGNHFDSWLLFYGIKGLVIKGKGVIDARGSSWWPPKPCFNDPAHGMIFRRCNGLRLDGFTKINGPGTHILIQACNDVVASNLRIIAPGDSPNTDGINIASSKGVQIRNSNIATGDDCIAITAGSSDISVSGITCGPGHGISIGSLGSGGSDVVENVRVWNCTLKGTITGVRIKTLQGGKGYARNISFEGIKFIAVDNPIQIEQFYCPLKVNCQNDTSSAVAISDVLFSTISGTSIAENEYFSYVLFMCSAILVSITMAFQSAWKEACENESNNAKVIVPGGKTFLVSATEFEGPCKSRNITFEDNDSDDSSPPTGGSGFAKNIRFSEINFIEADNPVIIDQYYCPHKKCANKTSAVKISDVTYTGLHGTSISKNATINFSCSEVVPCTNIILDDVHITSASQKDSTSAHCINAQGKAHLVTPTVNCLSNI</sequence>
<dbReference type="InterPro" id="IPR006626">
    <property type="entry name" value="PbH1"/>
</dbReference>
<accession>A0ABD3SIC9</accession>
<keyword evidence="7" id="KW-0961">Cell wall biogenesis/degradation</keyword>
<keyword evidence="5 9" id="KW-0378">Hydrolase</keyword>
<dbReference type="PANTHER" id="PTHR31375">
    <property type="match status" value="1"/>
</dbReference>
<dbReference type="Proteomes" id="UP001634393">
    <property type="component" value="Unassembled WGS sequence"/>
</dbReference>
<evidence type="ECO:0000256" key="8">
    <source>
        <dbReference type="PROSITE-ProRule" id="PRU10052"/>
    </source>
</evidence>
<evidence type="ECO:0000256" key="4">
    <source>
        <dbReference type="ARBA" id="ARBA00022525"/>
    </source>
</evidence>
<keyword evidence="3" id="KW-0134">Cell wall</keyword>
<evidence type="ECO:0000313" key="12">
    <source>
        <dbReference type="Proteomes" id="UP001634393"/>
    </source>
</evidence>
<evidence type="ECO:0000256" key="9">
    <source>
        <dbReference type="RuleBase" id="RU361169"/>
    </source>
</evidence>
<evidence type="ECO:0000313" key="11">
    <source>
        <dbReference type="EMBL" id="KAL3824232.1"/>
    </source>
</evidence>
<organism evidence="11 12">
    <name type="scientific">Penstemon smallii</name>
    <dbReference type="NCBI Taxonomy" id="265156"/>
    <lineage>
        <taxon>Eukaryota</taxon>
        <taxon>Viridiplantae</taxon>
        <taxon>Streptophyta</taxon>
        <taxon>Embryophyta</taxon>
        <taxon>Tracheophyta</taxon>
        <taxon>Spermatophyta</taxon>
        <taxon>Magnoliopsida</taxon>
        <taxon>eudicotyledons</taxon>
        <taxon>Gunneridae</taxon>
        <taxon>Pentapetalae</taxon>
        <taxon>asterids</taxon>
        <taxon>lamiids</taxon>
        <taxon>Lamiales</taxon>
        <taxon>Plantaginaceae</taxon>
        <taxon>Cheloneae</taxon>
        <taxon>Penstemon</taxon>
    </lineage>
</organism>
<dbReference type="Pfam" id="PF00295">
    <property type="entry name" value="Glyco_hydro_28"/>
    <property type="match status" value="2"/>
</dbReference>
<dbReference type="SUPFAM" id="SSF51126">
    <property type="entry name" value="Pectin lyase-like"/>
    <property type="match status" value="3"/>
</dbReference>
<dbReference type="SMART" id="SM00710">
    <property type="entry name" value="PbH1"/>
    <property type="match status" value="7"/>
</dbReference>
<comment type="subcellular location">
    <subcellularLocation>
        <location evidence="1">Secreted</location>
        <location evidence="1">Cell wall</location>
    </subcellularLocation>
</comment>
<comment type="caution">
    <text evidence="11">The sequence shown here is derived from an EMBL/GenBank/DDBJ whole genome shotgun (WGS) entry which is preliminary data.</text>
</comment>
<dbReference type="AlphaFoldDB" id="A0ABD3SIC9"/>
<dbReference type="EMBL" id="JBJXBP010000006">
    <property type="protein sequence ID" value="KAL3824232.1"/>
    <property type="molecule type" value="Genomic_DNA"/>
</dbReference>
<keyword evidence="6 9" id="KW-0326">Glycosidase</keyword>
<evidence type="ECO:0000256" key="7">
    <source>
        <dbReference type="ARBA" id="ARBA00023316"/>
    </source>
</evidence>
<dbReference type="InterPro" id="IPR000743">
    <property type="entry name" value="Glyco_hydro_28"/>
</dbReference>
<protein>
    <recommendedName>
        <fullName evidence="13">Polygalacturonase</fullName>
    </recommendedName>
</protein>
<feature type="chain" id="PRO_5044790601" description="Polygalacturonase" evidence="10">
    <location>
        <begin position="21"/>
        <end position="532"/>
    </location>
</feature>